<reference evidence="1" key="1">
    <citation type="journal article" date="2020" name="Biotechnol. Biofuels">
        <title>New insights from the biogas microbiome by comprehensive genome-resolved metagenomics of nearly 1600 species originating from multiple anaerobic digesters.</title>
        <authorList>
            <person name="Campanaro S."/>
            <person name="Treu L."/>
            <person name="Rodriguez-R L.M."/>
            <person name="Kovalovszki A."/>
            <person name="Ziels R.M."/>
            <person name="Maus I."/>
            <person name="Zhu X."/>
            <person name="Kougias P.G."/>
            <person name="Basile A."/>
            <person name="Luo G."/>
            <person name="Schluter A."/>
            <person name="Konstantinidis K.T."/>
            <person name="Angelidaki I."/>
        </authorList>
    </citation>
    <scope>NUCLEOTIDE SEQUENCE</scope>
    <source>
        <strain evidence="1">AS06rmzACSIP_7</strain>
    </source>
</reference>
<reference evidence="1" key="2">
    <citation type="submission" date="2020-01" db="EMBL/GenBank/DDBJ databases">
        <authorList>
            <person name="Campanaro S."/>
        </authorList>
    </citation>
    <scope>NUCLEOTIDE SEQUENCE</scope>
    <source>
        <strain evidence="1">AS06rmzACSIP_7</strain>
    </source>
</reference>
<comment type="caution">
    <text evidence="1">The sequence shown here is derived from an EMBL/GenBank/DDBJ whole genome shotgun (WGS) entry which is preliminary data.</text>
</comment>
<accession>A0A971M487</accession>
<dbReference type="Proteomes" id="UP000777265">
    <property type="component" value="Unassembled WGS sequence"/>
</dbReference>
<evidence type="ECO:0000313" key="2">
    <source>
        <dbReference type="Proteomes" id="UP000777265"/>
    </source>
</evidence>
<proteinExistence type="predicted"/>
<protein>
    <submittedName>
        <fullName evidence="1">DUF4197 domain-containing protein</fullName>
    </submittedName>
</protein>
<dbReference type="InterPro" id="IPR025245">
    <property type="entry name" value="DUF4197"/>
</dbReference>
<sequence length="199" mass="21890">MDNDTIISGLKEALSVGTGNAVTSLSKVDGYFSHQVVKILLPEKLQTVGSVLSRLGYKKQVDDFVLSMNRAAERAAPKAKTIFMDAIRQMTFEDARNILNGGNTSATDYFKSKTSAKIFDAFKPIISSSMNEVGATQAYKAMIGRYTSSIPFAKTESLDLDTYVTNKATDGLFYMVGEEEKKIRTDPAARVTDLLKRVF</sequence>
<dbReference type="Pfam" id="PF13852">
    <property type="entry name" value="DUF4197"/>
    <property type="match status" value="1"/>
</dbReference>
<dbReference type="EMBL" id="JAAYEE010000146">
    <property type="protein sequence ID" value="NLW35605.1"/>
    <property type="molecule type" value="Genomic_DNA"/>
</dbReference>
<evidence type="ECO:0000313" key="1">
    <source>
        <dbReference type="EMBL" id="NLW35605.1"/>
    </source>
</evidence>
<organism evidence="1 2">
    <name type="scientific">Syntrophorhabdus aromaticivorans</name>
    <dbReference type="NCBI Taxonomy" id="328301"/>
    <lineage>
        <taxon>Bacteria</taxon>
        <taxon>Pseudomonadati</taxon>
        <taxon>Thermodesulfobacteriota</taxon>
        <taxon>Syntrophorhabdia</taxon>
        <taxon>Syntrophorhabdales</taxon>
        <taxon>Syntrophorhabdaceae</taxon>
        <taxon>Syntrophorhabdus</taxon>
    </lineage>
</organism>
<name>A0A971M487_9BACT</name>
<dbReference type="AlphaFoldDB" id="A0A971M487"/>
<gene>
    <name evidence="1" type="ORF">GXY80_09025</name>
</gene>